<evidence type="ECO:0000313" key="2">
    <source>
        <dbReference type="Proteomes" id="UP001652640"/>
    </source>
</evidence>
<dbReference type="InterPro" id="IPR002494">
    <property type="entry name" value="KAP"/>
</dbReference>
<keyword evidence="1" id="KW-0416">Keratin</keyword>
<dbReference type="GO" id="GO:0045095">
    <property type="term" value="C:keratin filament"/>
    <property type="evidence" value="ECO:0007669"/>
    <property type="project" value="InterPro"/>
</dbReference>
<evidence type="ECO:0000313" key="3">
    <source>
        <dbReference type="RefSeq" id="XP_020755422.2"/>
    </source>
</evidence>
<name>A0A6J0Y254_ODOVR</name>
<gene>
    <name evidence="3" type="primary">LOC110141040</name>
</gene>
<reference evidence="2" key="1">
    <citation type="journal article" date="2022" name="J. Hered.">
        <title>A De Novo Chromosome-Level Genome Assembly of the White-Tailed Deer, Odocoileus Virginianus.</title>
        <authorList>
            <person name="London E.W."/>
            <person name="Roca A.L."/>
            <person name="Novakofski J.E."/>
            <person name="Mateus-Pinilla N.E."/>
        </authorList>
    </citation>
    <scope>NUCLEOTIDE SEQUENCE [LARGE SCALE GENOMIC DNA]</scope>
</reference>
<dbReference type="KEGG" id="ovr:110141040"/>
<reference evidence="3" key="2">
    <citation type="submission" date="2025-08" db="UniProtKB">
        <authorList>
            <consortium name="RefSeq"/>
        </authorList>
    </citation>
    <scope>IDENTIFICATION</scope>
    <source>
        <tissue evidence="3">Tongue muscle</tissue>
    </source>
</reference>
<dbReference type="RefSeq" id="XP_020755422.2">
    <property type="nucleotide sequence ID" value="XM_020899763.2"/>
</dbReference>
<organism evidence="2 3">
    <name type="scientific">Odocoileus virginianus</name>
    <name type="common">White-tailed deer</name>
    <dbReference type="NCBI Taxonomy" id="9874"/>
    <lineage>
        <taxon>Eukaryota</taxon>
        <taxon>Metazoa</taxon>
        <taxon>Chordata</taxon>
        <taxon>Craniata</taxon>
        <taxon>Vertebrata</taxon>
        <taxon>Euteleostomi</taxon>
        <taxon>Mammalia</taxon>
        <taxon>Eutheria</taxon>
        <taxon>Laurasiatheria</taxon>
        <taxon>Artiodactyla</taxon>
        <taxon>Ruminantia</taxon>
        <taxon>Pecora</taxon>
        <taxon>Cervidae</taxon>
        <taxon>Odocoileinae</taxon>
        <taxon>Odocoileus</taxon>
    </lineage>
</organism>
<evidence type="ECO:0000256" key="1">
    <source>
        <dbReference type="ARBA" id="ARBA00022744"/>
    </source>
</evidence>
<proteinExistence type="predicted"/>
<dbReference type="GeneID" id="110141040"/>
<dbReference type="AlphaFoldDB" id="A0A6J0Y254"/>
<dbReference type="Pfam" id="PF01500">
    <property type="entry name" value="Keratin_B2"/>
    <property type="match status" value="1"/>
</dbReference>
<dbReference type="InParanoid" id="A0A6J0Y254"/>
<dbReference type="FunCoup" id="A0A6J0Y254">
    <property type="interactions" value="27"/>
</dbReference>
<keyword evidence="2" id="KW-1185">Reference proteome</keyword>
<dbReference type="GO" id="GO:0005829">
    <property type="term" value="C:cytosol"/>
    <property type="evidence" value="ECO:0007669"/>
    <property type="project" value="UniProtKB-ARBA"/>
</dbReference>
<sequence>MLNVREIPWLYGIYKRADVDGAAKTQTSLNSPPLNPPPDTMACCSTSFCGFPICSTGVTCGSSPCQPTCCQTSCCQPTSIQTSCCQPISIQTSCCQPTCLQTSGCETGYGIGGSIGYGQVGSSGAVSSRTRWCRPDCRVEGTSLPPCCVVSCTSPSCCQLHYAQASCCRPSYCGQSCCRPACCCQPICTEPICEPIC</sequence>
<protein>
    <submittedName>
        <fullName evidence="3">Keratin, high-sulfur matrix protein, B2B</fullName>
    </submittedName>
</protein>
<accession>A0A6J0Y254</accession>
<dbReference type="Proteomes" id="UP001652640">
    <property type="component" value="Chromosome 17"/>
</dbReference>